<protein>
    <submittedName>
        <fullName evidence="2">Uncharacterized protein</fullName>
    </submittedName>
</protein>
<feature type="transmembrane region" description="Helical" evidence="1">
    <location>
        <begin position="35"/>
        <end position="55"/>
    </location>
</feature>
<dbReference type="KEGG" id="sinu:IMZ28_05680"/>
<feature type="transmembrane region" description="Helical" evidence="1">
    <location>
        <begin position="76"/>
        <end position="96"/>
    </location>
</feature>
<evidence type="ECO:0000313" key="3">
    <source>
        <dbReference type="Proteomes" id="UP000595074"/>
    </source>
</evidence>
<keyword evidence="3" id="KW-1185">Reference proteome</keyword>
<keyword evidence="1" id="KW-0472">Membrane</keyword>
<organism evidence="2 3">
    <name type="scientific">Sulfurovum indicum</name>
    <dbReference type="NCBI Taxonomy" id="2779528"/>
    <lineage>
        <taxon>Bacteria</taxon>
        <taxon>Pseudomonadati</taxon>
        <taxon>Campylobacterota</taxon>
        <taxon>Epsilonproteobacteria</taxon>
        <taxon>Campylobacterales</taxon>
        <taxon>Sulfurovaceae</taxon>
        <taxon>Sulfurovum</taxon>
    </lineage>
</organism>
<dbReference type="Proteomes" id="UP000595074">
    <property type="component" value="Chromosome"/>
</dbReference>
<proteinExistence type="predicted"/>
<evidence type="ECO:0000256" key="1">
    <source>
        <dbReference type="SAM" id="Phobius"/>
    </source>
</evidence>
<dbReference type="EMBL" id="CP063164">
    <property type="protein sequence ID" value="QOR60957.1"/>
    <property type="molecule type" value="Genomic_DNA"/>
</dbReference>
<gene>
    <name evidence="2" type="ORF">IMZ28_05680</name>
</gene>
<reference evidence="2 3" key="1">
    <citation type="submission" date="2020-10" db="EMBL/GenBank/DDBJ databases">
        <title>The genome of sulfurovum sp.</title>
        <authorList>
            <person name="Xie S."/>
            <person name="Shao Z."/>
            <person name="Jiang L."/>
        </authorList>
    </citation>
    <scope>NUCLEOTIDE SEQUENCE [LARGE SCALE GENOMIC DNA]</scope>
    <source>
        <strain evidence="2 3">ST-419</strain>
    </source>
</reference>
<keyword evidence="1" id="KW-1133">Transmembrane helix</keyword>
<dbReference type="RefSeq" id="WP_197547628.1">
    <property type="nucleotide sequence ID" value="NZ_CP063164.1"/>
</dbReference>
<accession>A0A7M1S0E1</accession>
<evidence type="ECO:0000313" key="2">
    <source>
        <dbReference type="EMBL" id="QOR60957.1"/>
    </source>
</evidence>
<feature type="transmembrane region" description="Helical" evidence="1">
    <location>
        <begin position="7"/>
        <end position="29"/>
    </location>
</feature>
<sequence>MKKVAMTLILLFLLFLLIFIIGFFNSIFVNPGLFIYHWDKVLIIFITILTIKKVSDKDSIISKGFHYKNQKRNIKTFMSILIGIPILLSILIHISIPSIMHKLVAKESTKSVIVSKKTNREKRCLTYIYTTDKTVKGFCINKDIYDNIHIGDRLLLKGTSSIFGFSLDRVIKDNKTERKEQATPLASHLQIQS</sequence>
<name>A0A7M1S0E1_9BACT</name>
<dbReference type="AlphaFoldDB" id="A0A7M1S0E1"/>
<keyword evidence="1" id="KW-0812">Transmembrane</keyword>